<evidence type="ECO:0000313" key="4">
    <source>
        <dbReference type="Proteomes" id="UP000199103"/>
    </source>
</evidence>
<accession>A0A1H1Z9P4</accession>
<keyword evidence="2" id="KW-0812">Transmembrane</keyword>
<keyword evidence="2" id="KW-1133">Transmembrane helix</keyword>
<feature type="transmembrane region" description="Helical" evidence="2">
    <location>
        <begin position="287"/>
        <end position="308"/>
    </location>
</feature>
<feature type="transmembrane region" description="Helical" evidence="2">
    <location>
        <begin position="56"/>
        <end position="75"/>
    </location>
</feature>
<evidence type="ECO:0000313" key="3">
    <source>
        <dbReference type="EMBL" id="SDT30408.1"/>
    </source>
</evidence>
<gene>
    <name evidence="3" type="ORF">SAMN04489812_5080</name>
</gene>
<dbReference type="EMBL" id="LT629772">
    <property type="protein sequence ID" value="SDT30408.1"/>
    <property type="molecule type" value="Genomic_DNA"/>
</dbReference>
<keyword evidence="4" id="KW-1185">Reference proteome</keyword>
<dbReference type="STRING" id="630515.SAMN04489812_5080"/>
<sequence length="384" mass="39378">MSGTTHRPALRNRTDADPATPAATPTAENVVDPDDRDPEPTDVAAGHRRPPYAKSLAVALAAAAAVAGILIAFSWPTLTAEPRDVRLAITGQPQLVQQVGGALSRQADGGLDLQVVVDRDAAISQIRQREVVGALILEPRAPEVLIASAAGTGPTQLMNRLSDDLRARLTQQATAAHQPPPKLTITDLVPYAADDSSGTRLMIAALPLVIGGVLGGALLSIALTGRGQQLVGLGGFAVAGGFGLAAILHYWYGALPGDYPVFASVIALALLAMASVVIGLRRLLGRAGIGVAAALFILGGNPISGASVPREFLPEPWGAVGQAMPQGAAANLLRDLAYFPDAAIGTGWLVLGCWASAGLLLIMIAGRPQRAAMPTATDSTATSR</sequence>
<feature type="transmembrane region" description="Helical" evidence="2">
    <location>
        <begin position="201"/>
        <end position="223"/>
    </location>
</feature>
<protein>
    <recommendedName>
        <fullName evidence="5">ABC-2 family transporter protein</fullName>
    </recommendedName>
</protein>
<evidence type="ECO:0008006" key="5">
    <source>
        <dbReference type="Google" id="ProtNLM"/>
    </source>
</evidence>
<keyword evidence="2" id="KW-0472">Membrane</keyword>
<dbReference type="OrthoDB" id="2151407at2"/>
<reference evidence="3 4" key="1">
    <citation type="submission" date="2016-10" db="EMBL/GenBank/DDBJ databases">
        <authorList>
            <person name="de Groot N.N."/>
        </authorList>
    </citation>
    <scope>NUCLEOTIDE SEQUENCE [LARGE SCALE GENOMIC DNA]</scope>
    <source>
        <strain evidence="3 4">DSM 21800</strain>
    </source>
</reference>
<name>A0A1H1Z9P4_9ACTN</name>
<feature type="transmembrane region" description="Helical" evidence="2">
    <location>
        <begin position="259"/>
        <end position="280"/>
    </location>
</feature>
<dbReference type="RefSeq" id="WP_157683707.1">
    <property type="nucleotide sequence ID" value="NZ_LT629772.1"/>
</dbReference>
<feature type="transmembrane region" description="Helical" evidence="2">
    <location>
        <begin position="342"/>
        <end position="364"/>
    </location>
</feature>
<evidence type="ECO:0000256" key="2">
    <source>
        <dbReference type="SAM" id="Phobius"/>
    </source>
</evidence>
<proteinExistence type="predicted"/>
<organism evidence="3 4">
    <name type="scientific">Microlunatus soli</name>
    <dbReference type="NCBI Taxonomy" id="630515"/>
    <lineage>
        <taxon>Bacteria</taxon>
        <taxon>Bacillati</taxon>
        <taxon>Actinomycetota</taxon>
        <taxon>Actinomycetes</taxon>
        <taxon>Propionibacteriales</taxon>
        <taxon>Propionibacteriaceae</taxon>
        <taxon>Microlunatus</taxon>
    </lineage>
</organism>
<feature type="transmembrane region" description="Helical" evidence="2">
    <location>
        <begin position="230"/>
        <end position="253"/>
    </location>
</feature>
<dbReference type="Proteomes" id="UP000199103">
    <property type="component" value="Chromosome I"/>
</dbReference>
<dbReference type="AlphaFoldDB" id="A0A1H1Z9P4"/>
<feature type="compositionally biased region" description="Low complexity" evidence="1">
    <location>
        <begin position="17"/>
        <end position="27"/>
    </location>
</feature>
<feature type="region of interest" description="Disordered" evidence="1">
    <location>
        <begin position="1"/>
        <end position="48"/>
    </location>
</feature>
<evidence type="ECO:0000256" key="1">
    <source>
        <dbReference type="SAM" id="MobiDB-lite"/>
    </source>
</evidence>